<evidence type="ECO:0000313" key="1">
    <source>
        <dbReference type="EMBL" id="RNA36553.1"/>
    </source>
</evidence>
<dbReference type="Proteomes" id="UP000276133">
    <property type="component" value="Unassembled WGS sequence"/>
</dbReference>
<proteinExistence type="predicted"/>
<gene>
    <name evidence="1" type="ORF">BpHYR1_041387</name>
</gene>
<organism evidence="1 2">
    <name type="scientific">Brachionus plicatilis</name>
    <name type="common">Marine rotifer</name>
    <name type="synonym">Brachionus muelleri</name>
    <dbReference type="NCBI Taxonomy" id="10195"/>
    <lineage>
        <taxon>Eukaryota</taxon>
        <taxon>Metazoa</taxon>
        <taxon>Spiralia</taxon>
        <taxon>Gnathifera</taxon>
        <taxon>Rotifera</taxon>
        <taxon>Eurotatoria</taxon>
        <taxon>Monogononta</taxon>
        <taxon>Pseudotrocha</taxon>
        <taxon>Ploima</taxon>
        <taxon>Brachionidae</taxon>
        <taxon>Brachionus</taxon>
    </lineage>
</organism>
<dbReference type="AlphaFoldDB" id="A0A3M7SLA0"/>
<sequence>MSKTCSANKTKRKNFLFHLLWKSAKSVQINSFCRIRTDFADVRFVSFTEQFCIKFHNAKI</sequence>
<dbReference type="EMBL" id="REGN01001171">
    <property type="protein sequence ID" value="RNA36553.1"/>
    <property type="molecule type" value="Genomic_DNA"/>
</dbReference>
<evidence type="ECO:0000313" key="2">
    <source>
        <dbReference type="Proteomes" id="UP000276133"/>
    </source>
</evidence>
<accession>A0A3M7SLA0</accession>
<name>A0A3M7SLA0_BRAPC</name>
<keyword evidence="2" id="KW-1185">Reference proteome</keyword>
<comment type="caution">
    <text evidence="1">The sequence shown here is derived from an EMBL/GenBank/DDBJ whole genome shotgun (WGS) entry which is preliminary data.</text>
</comment>
<reference evidence="1 2" key="1">
    <citation type="journal article" date="2018" name="Sci. Rep.">
        <title>Genomic signatures of local adaptation to the degree of environmental predictability in rotifers.</title>
        <authorList>
            <person name="Franch-Gras L."/>
            <person name="Hahn C."/>
            <person name="Garcia-Roger E.M."/>
            <person name="Carmona M.J."/>
            <person name="Serra M."/>
            <person name="Gomez A."/>
        </authorList>
    </citation>
    <scope>NUCLEOTIDE SEQUENCE [LARGE SCALE GENOMIC DNA]</scope>
    <source>
        <strain evidence="1">HYR1</strain>
    </source>
</reference>
<protein>
    <submittedName>
        <fullName evidence="1">Uncharacterized protein</fullName>
    </submittedName>
</protein>